<accession>A0ACB9L7Q2</accession>
<keyword evidence="2" id="KW-1185">Reference proteome</keyword>
<name>A0ACB9L7Q2_BAUVA</name>
<evidence type="ECO:0000313" key="1">
    <source>
        <dbReference type="EMBL" id="KAI4305397.1"/>
    </source>
</evidence>
<gene>
    <name evidence="1" type="ORF">L6164_028767</name>
</gene>
<proteinExistence type="predicted"/>
<evidence type="ECO:0000313" key="2">
    <source>
        <dbReference type="Proteomes" id="UP000828941"/>
    </source>
</evidence>
<organism evidence="1 2">
    <name type="scientific">Bauhinia variegata</name>
    <name type="common">Purple orchid tree</name>
    <name type="synonym">Phanera variegata</name>
    <dbReference type="NCBI Taxonomy" id="167791"/>
    <lineage>
        <taxon>Eukaryota</taxon>
        <taxon>Viridiplantae</taxon>
        <taxon>Streptophyta</taxon>
        <taxon>Embryophyta</taxon>
        <taxon>Tracheophyta</taxon>
        <taxon>Spermatophyta</taxon>
        <taxon>Magnoliopsida</taxon>
        <taxon>eudicotyledons</taxon>
        <taxon>Gunneridae</taxon>
        <taxon>Pentapetalae</taxon>
        <taxon>rosids</taxon>
        <taxon>fabids</taxon>
        <taxon>Fabales</taxon>
        <taxon>Fabaceae</taxon>
        <taxon>Cercidoideae</taxon>
        <taxon>Cercideae</taxon>
        <taxon>Bauhiniinae</taxon>
        <taxon>Bauhinia</taxon>
    </lineage>
</organism>
<dbReference type="EMBL" id="CM039437">
    <property type="protein sequence ID" value="KAI4305397.1"/>
    <property type="molecule type" value="Genomic_DNA"/>
</dbReference>
<comment type="caution">
    <text evidence="1">The sequence shown here is derived from an EMBL/GenBank/DDBJ whole genome shotgun (WGS) entry which is preliminary data.</text>
</comment>
<dbReference type="Proteomes" id="UP000828941">
    <property type="component" value="Chromosome 12"/>
</dbReference>
<protein>
    <submittedName>
        <fullName evidence="1">Uncharacterized protein</fullName>
    </submittedName>
</protein>
<sequence>MHLEFHMESAPTAISGHIVAMPYPGRGHINPLMNLCKLLVSKNNDLHVTFVVTEEWLGFIGSEPKPDNIRFSTIPNVIPSELGRGKDFVAFFDAVMTKMEAPFQQLLDRLELLPTMIIHDTFLFWVVGEGNRRNIPVASFFTMSASIFSFLHHFHLFNQNGHYPVNLLEKGDERVDYIPGLSSTRLADFPLLDGNCISQHLLQWFQKGFSAVQKAQYLLFPSIYELESQVIEALKAKLLLPIYTIAPVIPYFSLGDTPSLSINDYCYLKWLDNQPSASVLYISHGSFVSVSSAQMDEIAAGLRESGVRFLWVARGEASRLKGICGDMGLVLEWCDQLRVLLHPAIGGFCSHCGWNSTREGVFAGAPFLTFPILMDQPLNSKLIVEDWKIGWRVKRELGMDTLVRREDIAVLLHKFMDLDSDSVREMRKRARELQQVYQLALAIGGSSETNINAFVKDIIESANKYTY</sequence>
<reference evidence="1 2" key="1">
    <citation type="journal article" date="2022" name="DNA Res.">
        <title>Chromosomal-level genome assembly of the orchid tree Bauhinia variegata (Leguminosae; Cercidoideae) supports the allotetraploid origin hypothesis of Bauhinia.</title>
        <authorList>
            <person name="Zhong Y."/>
            <person name="Chen Y."/>
            <person name="Zheng D."/>
            <person name="Pang J."/>
            <person name="Liu Y."/>
            <person name="Luo S."/>
            <person name="Meng S."/>
            <person name="Qian L."/>
            <person name="Wei D."/>
            <person name="Dai S."/>
            <person name="Zhou R."/>
        </authorList>
    </citation>
    <scope>NUCLEOTIDE SEQUENCE [LARGE SCALE GENOMIC DNA]</scope>
    <source>
        <strain evidence="1">BV-YZ2020</strain>
    </source>
</reference>